<reference evidence="3 4" key="1">
    <citation type="submission" date="2017-06" db="EMBL/GenBank/DDBJ databases">
        <authorList>
            <person name="Kim H.J."/>
            <person name="Triplett B.A."/>
        </authorList>
    </citation>
    <scope>NUCLEOTIDE SEQUENCE [LARGE SCALE GENOMIC DNA]</scope>
    <source>
        <strain evidence="3 4">DSM 44715</strain>
    </source>
</reference>
<sequence>MNAESTGTSGTGRPDPRRPLPLFPEPDTEPWWRATAEHRLLYQAGASGRPVFYPRLVEPGAIRPGVRWRESAGAGTVYSHTVLRQHGHPFFRARLPYVVGFIDLDEGFRMLAEIDADPEEIRIGMRVRVGWEDHDGLSVPVFVPAGGGDSVQ</sequence>
<evidence type="ECO:0000313" key="4">
    <source>
        <dbReference type="Proteomes" id="UP000198318"/>
    </source>
</evidence>
<dbReference type="SUPFAM" id="SSF50249">
    <property type="entry name" value="Nucleic acid-binding proteins"/>
    <property type="match status" value="1"/>
</dbReference>
<dbReference type="InterPro" id="IPR052513">
    <property type="entry name" value="Thioester_dehydratase-like"/>
</dbReference>
<evidence type="ECO:0000259" key="2">
    <source>
        <dbReference type="Pfam" id="PF01796"/>
    </source>
</evidence>
<evidence type="ECO:0000313" key="3">
    <source>
        <dbReference type="EMBL" id="SNT58577.1"/>
    </source>
</evidence>
<feature type="region of interest" description="Disordered" evidence="1">
    <location>
        <begin position="1"/>
        <end position="26"/>
    </location>
</feature>
<dbReference type="InterPro" id="IPR002878">
    <property type="entry name" value="ChsH2_C"/>
</dbReference>
<accession>A0A239NUM9</accession>
<protein>
    <recommendedName>
        <fullName evidence="2">ChsH2 C-terminal OB-fold domain-containing protein</fullName>
    </recommendedName>
</protein>
<organism evidence="3 4">
    <name type="scientific">Actinomadura meyerae</name>
    <dbReference type="NCBI Taxonomy" id="240840"/>
    <lineage>
        <taxon>Bacteria</taxon>
        <taxon>Bacillati</taxon>
        <taxon>Actinomycetota</taxon>
        <taxon>Actinomycetes</taxon>
        <taxon>Streptosporangiales</taxon>
        <taxon>Thermomonosporaceae</taxon>
        <taxon>Actinomadura</taxon>
    </lineage>
</organism>
<dbReference type="AlphaFoldDB" id="A0A239NUM9"/>
<proteinExistence type="predicted"/>
<keyword evidence="4" id="KW-1185">Reference proteome</keyword>
<dbReference type="PANTHER" id="PTHR34075">
    <property type="entry name" value="BLR3430 PROTEIN"/>
    <property type="match status" value="1"/>
</dbReference>
<dbReference type="InterPro" id="IPR012340">
    <property type="entry name" value="NA-bd_OB-fold"/>
</dbReference>
<gene>
    <name evidence="3" type="ORF">SAMN05443665_105018</name>
</gene>
<dbReference type="PANTHER" id="PTHR34075:SF5">
    <property type="entry name" value="BLR3430 PROTEIN"/>
    <property type="match status" value="1"/>
</dbReference>
<name>A0A239NUM9_9ACTN</name>
<dbReference type="RefSeq" id="WP_089330359.1">
    <property type="nucleotide sequence ID" value="NZ_FZOR01000050.1"/>
</dbReference>
<dbReference type="Pfam" id="PF01796">
    <property type="entry name" value="OB_ChsH2_C"/>
    <property type="match status" value="1"/>
</dbReference>
<dbReference type="OrthoDB" id="7470921at2"/>
<dbReference type="Proteomes" id="UP000198318">
    <property type="component" value="Unassembled WGS sequence"/>
</dbReference>
<evidence type="ECO:0000256" key="1">
    <source>
        <dbReference type="SAM" id="MobiDB-lite"/>
    </source>
</evidence>
<dbReference type="EMBL" id="FZOR01000050">
    <property type="protein sequence ID" value="SNT58577.1"/>
    <property type="molecule type" value="Genomic_DNA"/>
</dbReference>
<feature type="domain" description="ChsH2 C-terminal OB-fold" evidence="2">
    <location>
        <begin position="68"/>
        <end position="131"/>
    </location>
</feature>